<keyword evidence="2" id="KW-0238">DNA-binding</keyword>
<evidence type="ECO:0000313" key="2">
    <source>
        <dbReference type="EMBL" id="OGD65616.1"/>
    </source>
</evidence>
<gene>
    <name evidence="2" type="ORF">A2215_03180</name>
</gene>
<protein>
    <submittedName>
        <fullName evidence="2">DNA-binding protein</fullName>
    </submittedName>
</protein>
<proteinExistence type="predicted"/>
<dbReference type="SMART" id="SM01252">
    <property type="entry name" value="KilA-N"/>
    <property type="match status" value="1"/>
</dbReference>
<accession>A0A1F5EEG5</accession>
<dbReference type="InterPro" id="IPR018004">
    <property type="entry name" value="KilA/APSES_HTH"/>
</dbReference>
<feature type="domain" description="KilA-N" evidence="1">
    <location>
        <begin position="3"/>
        <end position="140"/>
    </location>
</feature>
<dbReference type="GO" id="GO:0003677">
    <property type="term" value="F:DNA binding"/>
    <property type="evidence" value="ECO:0007669"/>
    <property type="project" value="UniProtKB-KW"/>
</dbReference>
<evidence type="ECO:0000259" key="1">
    <source>
        <dbReference type="PROSITE" id="PS51301"/>
    </source>
</evidence>
<organism evidence="2 3">
    <name type="scientific">Candidatus Berkelbacteria bacterium RIFOXYA2_FULL_43_10</name>
    <dbReference type="NCBI Taxonomy" id="1797472"/>
    <lineage>
        <taxon>Bacteria</taxon>
        <taxon>Candidatus Berkelbacteria</taxon>
    </lineage>
</organism>
<reference evidence="2 3" key="1">
    <citation type="journal article" date="2016" name="Nat. Commun.">
        <title>Thousands of microbial genomes shed light on interconnected biogeochemical processes in an aquifer system.</title>
        <authorList>
            <person name="Anantharaman K."/>
            <person name="Brown C.T."/>
            <person name="Hug L.A."/>
            <person name="Sharon I."/>
            <person name="Castelle C.J."/>
            <person name="Probst A.J."/>
            <person name="Thomas B.C."/>
            <person name="Singh A."/>
            <person name="Wilkins M.J."/>
            <person name="Karaoz U."/>
            <person name="Brodie E.L."/>
            <person name="Williams K.H."/>
            <person name="Hubbard S.S."/>
            <person name="Banfield J.F."/>
        </authorList>
    </citation>
    <scope>NUCLEOTIDE SEQUENCE [LARGE SCALE GENOMIC DNA]</scope>
</reference>
<dbReference type="AlphaFoldDB" id="A0A1F5EEG5"/>
<dbReference type="EMBL" id="MEZY01000009">
    <property type="protein sequence ID" value="OGD65616.1"/>
    <property type="molecule type" value="Genomic_DNA"/>
</dbReference>
<dbReference type="Pfam" id="PF04383">
    <property type="entry name" value="KilA-N"/>
    <property type="match status" value="1"/>
</dbReference>
<name>A0A1F5EEG5_9BACT</name>
<sequence length="278" mass="32136">MTARELIKIKDIEISFQTINESDFISLTDIARYKDKNRTNYIIQNWMRTRSTIEFIGLWEKINNPNFKGVEFDAFKSEAGSNSFSLTPQKWIETTDAIGLISKSGRYGGGVYAHKDIAFEFASWISAEFKLYLIKEFERLKSAEYIAEKLEWNTRRMISKANYRIHTDAIKEKLPKHLTDKQINITYANEGDVLNVALFGQTAAEWRAKNKGKKGNLRDDATIRQLVVLTNIESYNAEMIRRGLDQHTRLKQLNIAAIALLKSLMSNDLRQLKDENIK</sequence>
<dbReference type="Proteomes" id="UP000178583">
    <property type="component" value="Unassembled WGS sequence"/>
</dbReference>
<dbReference type="PROSITE" id="PS51301">
    <property type="entry name" value="KILA_N"/>
    <property type="match status" value="1"/>
</dbReference>
<dbReference type="STRING" id="1797472.A2215_03180"/>
<comment type="caution">
    <text evidence="2">The sequence shown here is derived from an EMBL/GenBank/DDBJ whole genome shotgun (WGS) entry which is preliminary data.</text>
</comment>
<evidence type="ECO:0000313" key="3">
    <source>
        <dbReference type="Proteomes" id="UP000178583"/>
    </source>
</evidence>
<dbReference type="InterPro" id="IPR017880">
    <property type="entry name" value="KilA_N"/>
</dbReference>